<dbReference type="PANTHER" id="PTHR43344">
    <property type="entry name" value="PHOSPHOSERINE PHOSPHATASE"/>
    <property type="match status" value="1"/>
</dbReference>
<dbReference type="InterPro" id="IPR050582">
    <property type="entry name" value="HAD-like_SerB"/>
</dbReference>
<keyword evidence="3" id="KW-1185">Reference proteome</keyword>
<dbReference type="PANTHER" id="PTHR43344:SF20">
    <property type="entry name" value="URACIL PHOSPHORIBOSYLTRANSFERASE"/>
    <property type="match status" value="1"/>
</dbReference>
<dbReference type="EMBL" id="JAVFKD010000001">
    <property type="protein sequence ID" value="KAK5998992.1"/>
    <property type="molecule type" value="Genomic_DNA"/>
</dbReference>
<dbReference type="Pfam" id="PF14681">
    <property type="entry name" value="UPRTase"/>
    <property type="match status" value="1"/>
</dbReference>
<dbReference type="Gene3D" id="3.40.50.300">
    <property type="entry name" value="P-loop containing nucleotide triphosphate hydrolases"/>
    <property type="match status" value="1"/>
</dbReference>
<gene>
    <name evidence="2" type="ORF">PT974_01377</name>
</gene>
<evidence type="ECO:0000313" key="2">
    <source>
        <dbReference type="EMBL" id="KAK5998992.1"/>
    </source>
</evidence>
<feature type="domain" description="Phosphoribosyltransferase" evidence="1">
    <location>
        <begin position="498"/>
        <end position="694"/>
    </location>
</feature>
<organism evidence="2 3">
    <name type="scientific">Cladobotryum mycophilum</name>
    <dbReference type="NCBI Taxonomy" id="491253"/>
    <lineage>
        <taxon>Eukaryota</taxon>
        <taxon>Fungi</taxon>
        <taxon>Dikarya</taxon>
        <taxon>Ascomycota</taxon>
        <taxon>Pezizomycotina</taxon>
        <taxon>Sordariomycetes</taxon>
        <taxon>Hypocreomycetidae</taxon>
        <taxon>Hypocreales</taxon>
        <taxon>Hypocreaceae</taxon>
        <taxon>Cladobotryum</taxon>
    </lineage>
</organism>
<dbReference type="SUPFAM" id="SSF52540">
    <property type="entry name" value="P-loop containing nucleoside triphosphate hydrolases"/>
    <property type="match status" value="1"/>
</dbReference>
<dbReference type="SUPFAM" id="SSF56784">
    <property type="entry name" value="HAD-like"/>
    <property type="match status" value="1"/>
</dbReference>
<dbReference type="SUPFAM" id="SSF53271">
    <property type="entry name" value="PRTase-like"/>
    <property type="match status" value="1"/>
</dbReference>
<comment type="caution">
    <text evidence="2">The sequence shown here is derived from an EMBL/GenBank/DDBJ whole genome shotgun (WGS) entry which is preliminary data.</text>
</comment>
<dbReference type="Gene3D" id="3.40.50.1000">
    <property type="entry name" value="HAD superfamily/HAD-like"/>
    <property type="match status" value="1"/>
</dbReference>
<dbReference type="CDD" id="cd06223">
    <property type="entry name" value="PRTases_typeI"/>
    <property type="match status" value="1"/>
</dbReference>
<protein>
    <recommendedName>
        <fullName evidence="1">Phosphoribosyltransferase domain-containing protein</fullName>
    </recommendedName>
</protein>
<dbReference type="InterPro" id="IPR000836">
    <property type="entry name" value="PRTase_dom"/>
</dbReference>
<sequence length="698" mass="78075">MPSFSVPVLPHTGLIVPPTEKLPDKKPVIIGLYGLPGCGKSFLLNQLKGELGHDDFQFYEGSEMIASLVPGGLEAFKALPEPEKYEWRQLAIDAIKQESVSRDKTAVVTGHFMFWNEDQAAGTPVCTQKDLSIYTHIIYLGTSAECIAQRSQEDTLRNRTRLSIETLKAWQSAEIRDLRHLCCQHQILFLILNEQDALLSRVSAMIRHFHEASYKNNWFHVEKQLDEIIREDRGSLETVLLLDGDKTLSPEDTGEVFWTLGNPPLQTARSTPANEIFKLLGYSEFAFRQVTLLHEEAASDQEYEERCKAVASACNIHLELLNLLKLLSMQKLVTPIVITSGLGRIWEMMLAHVDLSKTVKVIGGGRVSDNFIVTPEVKAEVVKRLRNAHGLHVWAFGDSPLDLPMLKAANEAYVVVGDARTRSRSMEGALAKAIEDGLEAKQVLLPKDVSPRLDEERLPHVVLESDFYDSLTSTREERHMLQQLCNDQIFQLQILHATNKNASKLLRAPTRDGSLFGPTLRRAHHEVGRYLATEFVSEVVGVKEFPLRDVQGHMSSAYRLCGEETSCIVALMRAGEPMALGVSGVFPTAMFLHAKETSDILTRHIEHRTTILLVDSVINTGKTIIEFVEHICSLDANVRIVVVAGVVQADTIQQGHPMATLLNRRRIPLVALRISSNKYKGVKNLDTGNRLFNTTHLD</sequence>
<reference evidence="2 3" key="1">
    <citation type="submission" date="2024-01" db="EMBL/GenBank/DDBJ databases">
        <title>Complete genome of Cladobotryum mycophilum ATHUM6906.</title>
        <authorList>
            <person name="Christinaki A.C."/>
            <person name="Myridakis A.I."/>
            <person name="Kouvelis V.N."/>
        </authorList>
    </citation>
    <scope>NUCLEOTIDE SEQUENCE [LARGE SCALE GENOMIC DNA]</scope>
    <source>
        <strain evidence="2 3">ATHUM6906</strain>
    </source>
</reference>
<dbReference type="InterPro" id="IPR036412">
    <property type="entry name" value="HAD-like_sf"/>
</dbReference>
<dbReference type="InterPro" id="IPR023214">
    <property type="entry name" value="HAD_sf"/>
</dbReference>
<name>A0ABR0T3S6_9HYPO</name>
<evidence type="ECO:0000259" key="1">
    <source>
        <dbReference type="Pfam" id="PF14681"/>
    </source>
</evidence>
<dbReference type="Gene3D" id="3.40.50.2020">
    <property type="match status" value="1"/>
</dbReference>
<dbReference type="Proteomes" id="UP001338125">
    <property type="component" value="Unassembled WGS sequence"/>
</dbReference>
<dbReference type="Pfam" id="PF12710">
    <property type="entry name" value="HAD"/>
    <property type="match status" value="1"/>
</dbReference>
<proteinExistence type="predicted"/>
<evidence type="ECO:0000313" key="3">
    <source>
        <dbReference type="Proteomes" id="UP001338125"/>
    </source>
</evidence>
<dbReference type="Pfam" id="PF13207">
    <property type="entry name" value="AAA_17"/>
    <property type="match status" value="1"/>
</dbReference>
<dbReference type="InterPro" id="IPR029057">
    <property type="entry name" value="PRTase-like"/>
</dbReference>
<accession>A0ABR0T3S6</accession>
<dbReference type="InterPro" id="IPR027417">
    <property type="entry name" value="P-loop_NTPase"/>
</dbReference>